<feature type="domain" description="C2H2-type" evidence="2">
    <location>
        <begin position="122"/>
        <end position="149"/>
    </location>
</feature>
<dbReference type="SUPFAM" id="SSF57667">
    <property type="entry name" value="beta-beta-alpha zinc fingers"/>
    <property type="match status" value="1"/>
</dbReference>
<evidence type="ECO:0000256" key="1">
    <source>
        <dbReference type="PROSITE-ProRule" id="PRU00042"/>
    </source>
</evidence>
<proteinExistence type="predicted"/>
<dbReference type="OMA" id="FVGENAN"/>
<dbReference type="PROSITE" id="PS00028">
    <property type="entry name" value="ZINC_FINGER_C2H2_1"/>
    <property type="match status" value="1"/>
</dbReference>
<evidence type="ECO:0000259" key="2">
    <source>
        <dbReference type="PROSITE" id="PS50157"/>
    </source>
</evidence>
<dbReference type="AlphaFoldDB" id="A0A5K0WZN5"/>
<name>A0A5K0WZN5_9MAGN</name>
<dbReference type="PANTHER" id="PTHR47593:SF8">
    <property type="entry name" value="OS12G0581900 PROTEIN"/>
    <property type="match status" value="1"/>
</dbReference>
<sequence length="272" mass="29612">MMMKNSSGAELEAENYTEEETVVSNHVVSTMFIRAASPETFKDAYSSPTLRTFSSQLKSEPVSLDLSLNCNNGIAAADVSAETNLDLMVHTGASVSNSSMNSNDISAAGLADSPLVSESKIFSCNYCDRKFFSSQALGGHQNAHKRERKLAERAHELAVYSERYASWVSFFPYGSEHRSLGIKAHSLVHNAGFHRASNRGCARFEGEYVGLPVFMDDGIGLVWPGSYRSTVEPSSTDKDITFQLQGTPINAGINSLQLPNGKPSNLDLTLRL</sequence>
<evidence type="ECO:0000313" key="3">
    <source>
        <dbReference type="EMBL" id="VVV58812.1"/>
    </source>
</evidence>
<keyword evidence="1" id="KW-0479">Metal-binding</keyword>
<dbReference type="OrthoDB" id="1933825at2759"/>
<reference evidence="3" key="1">
    <citation type="submission" date="2019-09" db="EMBL/GenBank/DDBJ databases">
        <authorList>
            <person name="Zhang L."/>
        </authorList>
    </citation>
    <scope>NUCLEOTIDE SEQUENCE</scope>
</reference>
<organism evidence="3">
    <name type="scientific">Nymphaea colorata</name>
    <name type="common">pocket water lily</name>
    <dbReference type="NCBI Taxonomy" id="210225"/>
    <lineage>
        <taxon>Eukaryota</taxon>
        <taxon>Viridiplantae</taxon>
        <taxon>Streptophyta</taxon>
        <taxon>Embryophyta</taxon>
        <taxon>Tracheophyta</taxon>
        <taxon>Spermatophyta</taxon>
        <taxon>Magnoliopsida</taxon>
        <taxon>Nymphaeales</taxon>
        <taxon>Nymphaeaceae</taxon>
        <taxon>Nymphaea</taxon>
    </lineage>
</organism>
<dbReference type="GO" id="GO:0008270">
    <property type="term" value="F:zinc ion binding"/>
    <property type="evidence" value="ECO:0007669"/>
    <property type="project" value="UniProtKB-KW"/>
</dbReference>
<accession>A0A5K0WZN5</accession>
<dbReference type="EMBL" id="LR721775">
    <property type="protein sequence ID" value="VVV58812.1"/>
    <property type="molecule type" value="Genomic_DNA"/>
</dbReference>
<dbReference type="PANTHER" id="PTHR47593">
    <property type="entry name" value="ZINC FINGER PROTEIN 4-LIKE"/>
    <property type="match status" value="1"/>
</dbReference>
<gene>
    <name evidence="3" type="ORF">NYM_LOCUS4894</name>
</gene>
<dbReference type="Gene3D" id="3.30.160.60">
    <property type="entry name" value="Classic Zinc Finger"/>
    <property type="match status" value="1"/>
</dbReference>
<keyword evidence="1" id="KW-0863">Zinc-finger</keyword>
<dbReference type="InterPro" id="IPR013087">
    <property type="entry name" value="Znf_C2H2_type"/>
</dbReference>
<dbReference type="PROSITE" id="PS50157">
    <property type="entry name" value="ZINC_FINGER_C2H2_2"/>
    <property type="match status" value="1"/>
</dbReference>
<dbReference type="InterPro" id="IPR036236">
    <property type="entry name" value="Znf_C2H2_sf"/>
</dbReference>
<dbReference type="InterPro" id="IPR053266">
    <property type="entry name" value="Zinc_finger_protein_7"/>
</dbReference>
<keyword evidence="1" id="KW-0862">Zinc</keyword>
<dbReference type="Gramene" id="NC10G0164390.1">
    <property type="protein sequence ID" value="NC10G0164390.1:cds"/>
    <property type="gene ID" value="NC10G0164390"/>
</dbReference>
<protein>
    <recommendedName>
        <fullName evidence="2">C2H2-type domain-containing protein</fullName>
    </recommendedName>
</protein>